<organism evidence="10 11">
    <name type="scientific">Pterulicium gracile</name>
    <dbReference type="NCBI Taxonomy" id="1884261"/>
    <lineage>
        <taxon>Eukaryota</taxon>
        <taxon>Fungi</taxon>
        <taxon>Dikarya</taxon>
        <taxon>Basidiomycota</taxon>
        <taxon>Agaricomycotina</taxon>
        <taxon>Agaricomycetes</taxon>
        <taxon>Agaricomycetidae</taxon>
        <taxon>Agaricales</taxon>
        <taxon>Pleurotineae</taxon>
        <taxon>Pterulaceae</taxon>
        <taxon>Pterulicium</taxon>
    </lineage>
</organism>
<keyword evidence="9" id="KW-0472">Membrane</keyword>
<protein>
    <recommendedName>
        <fullName evidence="12">Glycosyltransferase family 31 protein</fullName>
    </recommendedName>
</protein>
<comment type="similarity">
    <text evidence="2">Belongs to the glycosyltransferase 31 family.</text>
</comment>
<dbReference type="GO" id="GO:0000139">
    <property type="term" value="C:Golgi membrane"/>
    <property type="evidence" value="ECO:0007669"/>
    <property type="project" value="UniProtKB-SubCell"/>
</dbReference>
<comment type="subcellular location">
    <subcellularLocation>
        <location evidence="1">Golgi apparatus membrane</location>
        <topology evidence="1">Single-pass type II membrane protein</topology>
    </subcellularLocation>
</comment>
<accession>A0A5C3Q9I3</accession>
<keyword evidence="6" id="KW-0735">Signal-anchor</keyword>
<evidence type="ECO:0000256" key="6">
    <source>
        <dbReference type="ARBA" id="ARBA00022968"/>
    </source>
</evidence>
<evidence type="ECO:0000313" key="10">
    <source>
        <dbReference type="EMBL" id="TFK98734.1"/>
    </source>
</evidence>
<dbReference type="AlphaFoldDB" id="A0A5C3Q9I3"/>
<keyword evidence="11" id="KW-1185">Reference proteome</keyword>
<evidence type="ECO:0000256" key="9">
    <source>
        <dbReference type="ARBA" id="ARBA00023136"/>
    </source>
</evidence>
<dbReference type="STRING" id="1884261.A0A5C3Q9I3"/>
<dbReference type="InterPro" id="IPR002659">
    <property type="entry name" value="Glyco_trans_31"/>
</dbReference>
<evidence type="ECO:0000256" key="7">
    <source>
        <dbReference type="ARBA" id="ARBA00022989"/>
    </source>
</evidence>
<dbReference type="GO" id="GO:0016758">
    <property type="term" value="F:hexosyltransferase activity"/>
    <property type="evidence" value="ECO:0007669"/>
    <property type="project" value="InterPro"/>
</dbReference>
<evidence type="ECO:0000256" key="4">
    <source>
        <dbReference type="ARBA" id="ARBA00022679"/>
    </source>
</evidence>
<keyword evidence="5" id="KW-0812">Transmembrane</keyword>
<dbReference type="Pfam" id="PF01762">
    <property type="entry name" value="Galactosyl_T"/>
    <property type="match status" value="2"/>
</dbReference>
<dbReference type="EMBL" id="ML178837">
    <property type="protein sequence ID" value="TFK98734.1"/>
    <property type="molecule type" value="Genomic_DNA"/>
</dbReference>
<evidence type="ECO:0000256" key="1">
    <source>
        <dbReference type="ARBA" id="ARBA00004323"/>
    </source>
</evidence>
<name>A0A5C3Q9I3_9AGAR</name>
<sequence length="687" mass="79685">MNSSFDFTTSRPDWLSVPERNAQLLIIRLAIISHSKEFDRRKAFRQYVLADLPAHKFEVEVHYRFIMGYTRDVDDLRVAQERAVHSDILVIDQEDGTDRMGEKRRRMLRWAAEMPGSRYDYYMSADTDAFVRLAALARRLRKYKSDTELPGSPREQDIMWGRMGAHALHLTPNADESHPEVEDEEVPPGPARFWYSYLYGFIYLFNSHLVDRLTRQEVVLPHHIHCPADDVILGMWVANHAEGTTVVDDVQGFHDPTGHHSDEKSTRPVSRDSVVAHHISVADPEMIGMRKVEEFKDKWVVVAKSSTFYYIPKTIISRPKEFDRRKAFRQYVLADLPAHEVEVEVHYRFIVGYTRDVDDLRVAQERAVHSDILVIDQEDGTDRMGEKRRRMLRWAAEMPGSRYDYYMSADTDAFVRLAALARRLRKYKSDTELPGSPREQDIMWGRMGAHALHLTPNADESHPEVEDEEVSPGPAGFWYSYLYGFSYLFSSHLVDRLTRQEVVLPHHIDYPADDVILGVWVADHAEGRTVVDDVQGFHDPTGHHSDEKSTRLVSWDSVVAHHISVADPEMMGMRKVEEFKDEWVVVAKSSTFYYIPKSTRSDCDTPISAIGRLMHRVFDREFRLPPSIPLHHIRQTYRTIRGIVASLQNSWRSWMTSRCIWRSLRKCCIGFSRSMIPVGRCRLLTEV</sequence>
<keyword evidence="4" id="KW-0808">Transferase</keyword>
<keyword evidence="7" id="KW-1133">Transmembrane helix</keyword>
<evidence type="ECO:0000256" key="3">
    <source>
        <dbReference type="ARBA" id="ARBA00022676"/>
    </source>
</evidence>
<evidence type="ECO:0000256" key="5">
    <source>
        <dbReference type="ARBA" id="ARBA00022692"/>
    </source>
</evidence>
<dbReference type="Gene3D" id="3.90.550.50">
    <property type="match status" value="2"/>
</dbReference>
<evidence type="ECO:0000256" key="8">
    <source>
        <dbReference type="ARBA" id="ARBA00023034"/>
    </source>
</evidence>
<proteinExistence type="inferred from homology"/>
<dbReference type="OrthoDB" id="3001461at2759"/>
<gene>
    <name evidence="10" type="ORF">BDV98DRAFT_595402</name>
</gene>
<keyword evidence="8" id="KW-0333">Golgi apparatus</keyword>
<keyword evidence="3" id="KW-0328">Glycosyltransferase</keyword>
<dbReference type="PANTHER" id="PTHR11214:SF351">
    <property type="entry name" value="BETA-1,3-GALACTOSYLTRANSFERASE PVG3"/>
    <property type="match status" value="1"/>
</dbReference>
<dbReference type="PANTHER" id="PTHR11214">
    <property type="entry name" value="BETA-1,3-N-ACETYLGLUCOSAMINYLTRANSFERASE"/>
    <property type="match status" value="1"/>
</dbReference>
<dbReference type="Proteomes" id="UP000305067">
    <property type="component" value="Unassembled WGS sequence"/>
</dbReference>
<evidence type="ECO:0000313" key="11">
    <source>
        <dbReference type="Proteomes" id="UP000305067"/>
    </source>
</evidence>
<evidence type="ECO:0000256" key="2">
    <source>
        <dbReference type="ARBA" id="ARBA00008661"/>
    </source>
</evidence>
<reference evidence="10 11" key="1">
    <citation type="journal article" date="2019" name="Nat. Ecol. Evol.">
        <title>Megaphylogeny resolves global patterns of mushroom evolution.</title>
        <authorList>
            <person name="Varga T."/>
            <person name="Krizsan K."/>
            <person name="Foldi C."/>
            <person name="Dima B."/>
            <person name="Sanchez-Garcia M."/>
            <person name="Sanchez-Ramirez S."/>
            <person name="Szollosi G.J."/>
            <person name="Szarkandi J.G."/>
            <person name="Papp V."/>
            <person name="Albert L."/>
            <person name="Andreopoulos W."/>
            <person name="Angelini C."/>
            <person name="Antonin V."/>
            <person name="Barry K.W."/>
            <person name="Bougher N.L."/>
            <person name="Buchanan P."/>
            <person name="Buyck B."/>
            <person name="Bense V."/>
            <person name="Catcheside P."/>
            <person name="Chovatia M."/>
            <person name="Cooper J."/>
            <person name="Damon W."/>
            <person name="Desjardin D."/>
            <person name="Finy P."/>
            <person name="Geml J."/>
            <person name="Haridas S."/>
            <person name="Hughes K."/>
            <person name="Justo A."/>
            <person name="Karasinski D."/>
            <person name="Kautmanova I."/>
            <person name="Kiss B."/>
            <person name="Kocsube S."/>
            <person name="Kotiranta H."/>
            <person name="LaButti K.M."/>
            <person name="Lechner B.E."/>
            <person name="Liimatainen K."/>
            <person name="Lipzen A."/>
            <person name="Lukacs Z."/>
            <person name="Mihaltcheva S."/>
            <person name="Morgado L.N."/>
            <person name="Niskanen T."/>
            <person name="Noordeloos M.E."/>
            <person name="Ohm R.A."/>
            <person name="Ortiz-Santana B."/>
            <person name="Ovrebo C."/>
            <person name="Racz N."/>
            <person name="Riley R."/>
            <person name="Savchenko A."/>
            <person name="Shiryaev A."/>
            <person name="Soop K."/>
            <person name="Spirin V."/>
            <person name="Szebenyi C."/>
            <person name="Tomsovsky M."/>
            <person name="Tulloss R.E."/>
            <person name="Uehling J."/>
            <person name="Grigoriev I.V."/>
            <person name="Vagvolgyi C."/>
            <person name="Papp T."/>
            <person name="Martin F.M."/>
            <person name="Miettinen O."/>
            <person name="Hibbett D.S."/>
            <person name="Nagy L.G."/>
        </authorList>
    </citation>
    <scope>NUCLEOTIDE SEQUENCE [LARGE SCALE GENOMIC DNA]</scope>
    <source>
        <strain evidence="10 11">CBS 309.79</strain>
    </source>
</reference>
<evidence type="ECO:0008006" key="12">
    <source>
        <dbReference type="Google" id="ProtNLM"/>
    </source>
</evidence>